<accession>A0AAN7CAN6</accession>
<proteinExistence type="predicted"/>
<reference evidence="2" key="2">
    <citation type="submission" date="2023-05" db="EMBL/GenBank/DDBJ databases">
        <authorList>
            <consortium name="Lawrence Berkeley National Laboratory"/>
            <person name="Steindorff A."/>
            <person name="Hensen N."/>
            <person name="Bonometti L."/>
            <person name="Westerberg I."/>
            <person name="Brannstrom I.O."/>
            <person name="Guillou S."/>
            <person name="Cros-Aarteil S."/>
            <person name="Calhoun S."/>
            <person name="Haridas S."/>
            <person name="Kuo A."/>
            <person name="Mondo S."/>
            <person name="Pangilinan J."/>
            <person name="Riley R."/>
            <person name="Labutti K."/>
            <person name="Andreopoulos B."/>
            <person name="Lipzen A."/>
            <person name="Chen C."/>
            <person name="Yanf M."/>
            <person name="Daum C."/>
            <person name="Ng V."/>
            <person name="Clum A."/>
            <person name="Ohm R."/>
            <person name="Martin F."/>
            <person name="Silar P."/>
            <person name="Natvig D."/>
            <person name="Lalanne C."/>
            <person name="Gautier V."/>
            <person name="Ament-Velasquez S.L."/>
            <person name="Kruys A."/>
            <person name="Hutchinson M.I."/>
            <person name="Powell A.J."/>
            <person name="Barry K."/>
            <person name="Miller A.N."/>
            <person name="Grigoriev I.V."/>
            <person name="Debuchy R."/>
            <person name="Gladieux P."/>
            <person name="Thoren M.H."/>
            <person name="Johannesson H."/>
        </authorList>
    </citation>
    <scope>NUCLEOTIDE SEQUENCE</scope>
    <source>
        <strain evidence="2">CBS 532.94</strain>
    </source>
</reference>
<evidence type="ECO:0000313" key="3">
    <source>
        <dbReference type="Proteomes" id="UP001303760"/>
    </source>
</evidence>
<dbReference type="AlphaFoldDB" id="A0AAN7CAN6"/>
<gene>
    <name evidence="2" type="ORF">C8A03DRAFT_33708</name>
</gene>
<organism evidence="2 3">
    <name type="scientific">Achaetomium macrosporum</name>
    <dbReference type="NCBI Taxonomy" id="79813"/>
    <lineage>
        <taxon>Eukaryota</taxon>
        <taxon>Fungi</taxon>
        <taxon>Dikarya</taxon>
        <taxon>Ascomycota</taxon>
        <taxon>Pezizomycotina</taxon>
        <taxon>Sordariomycetes</taxon>
        <taxon>Sordariomycetidae</taxon>
        <taxon>Sordariales</taxon>
        <taxon>Chaetomiaceae</taxon>
        <taxon>Achaetomium</taxon>
    </lineage>
</organism>
<keyword evidence="3" id="KW-1185">Reference proteome</keyword>
<reference evidence="2" key="1">
    <citation type="journal article" date="2023" name="Mol. Phylogenet. Evol.">
        <title>Genome-scale phylogeny and comparative genomics of the fungal order Sordariales.</title>
        <authorList>
            <person name="Hensen N."/>
            <person name="Bonometti L."/>
            <person name="Westerberg I."/>
            <person name="Brannstrom I.O."/>
            <person name="Guillou S."/>
            <person name="Cros-Aarteil S."/>
            <person name="Calhoun S."/>
            <person name="Haridas S."/>
            <person name="Kuo A."/>
            <person name="Mondo S."/>
            <person name="Pangilinan J."/>
            <person name="Riley R."/>
            <person name="LaButti K."/>
            <person name="Andreopoulos B."/>
            <person name="Lipzen A."/>
            <person name="Chen C."/>
            <person name="Yan M."/>
            <person name="Daum C."/>
            <person name="Ng V."/>
            <person name="Clum A."/>
            <person name="Steindorff A."/>
            <person name="Ohm R.A."/>
            <person name="Martin F."/>
            <person name="Silar P."/>
            <person name="Natvig D.O."/>
            <person name="Lalanne C."/>
            <person name="Gautier V."/>
            <person name="Ament-Velasquez S.L."/>
            <person name="Kruys A."/>
            <person name="Hutchinson M.I."/>
            <person name="Powell A.J."/>
            <person name="Barry K."/>
            <person name="Miller A.N."/>
            <person name="Grigoriev I.V."/>
            <person name="Debuchy R."/>
            <person name="Gladieux P."/>
            <person name="Hiltunen Thoren M."/>
            <person name="Johannesson H."/>
        </authorList>
    </citation>
    <scope>NUCLEOTIDE SEQUENCE</scope>
    <source>
        <strain evidence="2">CBS 532.94</strain>
    </source>
</reference>
<protein>
    <submittedName>
        <fullName evidence="2">Uncharacterized protein</fullName>
    </submittedName>
</protein>
<dbReference type="Proteomes" id="UP001303760">
    <property type="component" value="Unassembled WGS sequence"/>
</dbReference>
<feature type="compositionally biased region" description="Polar residues" evidence="1">
    <location>
        <begin position="1"/>
        <end position="17"/>
    </location>
</feature>
<dbReference type="EMBL" id="MU860102">
    <property type="protein sequence ID" value="KAK4238255.1"/>
    <property type="molecule type" value="Genomic_DNA"/>
</dbReference>
<evidence type="ECO:0000256" key="1">
    <source>
        <dbReference type="SAM" id="MobiDB-lite"/>
    </source>
</evidence>
<sequence length="520" mass="57214">MSSHPSQSPGDTGNTRNPGIADPVSAAAQQLMALLDLLTGKKDSPEPSGVAPDPGPGQLLDAMNSLLSAMNRQWPLQADLHERHVYNPSGPGALAFGDDVMGSVLRGIVNDEQRIMAVSDDKALHEHRHALSLVPARPIVIHVEVQPNKSPHCGALVVLCFAFAVAHAIRRRVQNQLFINLEVSVEVALIDTAPAKPIWFYHDGVLYQKSLRDVHNALTEHLGEYNDILTHLSSWSGIDFHVTAQAQFFNHPYMPRFIQYLASRHRTIGSQLSPKHGTLGLSAACPAEGCQLADKRGRMTQYRELPSDQASSVPQGGATSASAFVSPSSTTTPIQLIFNCPKHGPHILEVGRPGNTHWANLLEADGPARTLLQSMVHMTDIFAHHVLVTGADRAGTYHETTLLRPLAEWTATMTGDGIWENARGRMPHILYAPLVTDWSGARLCFGSTASSYWSTSAWARSSRLMRYEFGDDGLRRLWEEVLRWVADPKKVFRCYSVLYLRRIMEGAHWPVEHCTADAVG</sequence>
<feature type="region of interest" description="Disordered" evidence="1">
    <location>
        <begin position="1"/>
        <end position="25"/>
    </location>
</feature>
<feature type="region of interest" description="Disordered" evidence="1">
    <location>
        <begin position="40"/>
        <end position="61"/>
    </location>
</feature>
<evidence type="ECO:0000313" key="2">
    <source>
        <dbReference type="EMBL" id="KAK4238255.1"/>
    </source>
</evidence>
<name>A0AAN7CAN6_9PEZI</name>
<comment type="caution">
    <text evidence="2">The sequence shown here is derived from an EMBL/GenBank/DDBJ whole genome shotgun (WGS) entry which is preliminary data.</text>
</comment>